<sequence length="301" mass="34065">MRIDHLLQTKLESACGLRGINPAGARLLHNYSNTIFHLPADDVLVRITVGPADIERVRLTQAVTGWLARTHDFPATAPYRAVEPVRLADGAVASFWEYHQQPQQLEYTSADLAALLRRLHQIDDNGQPSGIGSWQPLTSLETALAENIPDTVLPADDLIWLKQEITAVREELADVRWELPYGLIHGDAWAGNLLARDRSTALLLGDWDWVSIGPREVDLVPTWHAARRYGRDTAWTQAFAETYDYELSDSPGFETLMRMRDFMQLTGPLRHSATQPRYRDALRQRLDGIRSGDRAGHWRTM</sequence>
<dbReference type="EMBL" id="BAAAQM010000071">
    <property type="protein sequence ID" value="GAA2001273.1"/>
    <property type="molecule type" value="Genomic_DNA"/>
</dbReference>
<dbReference type="RefSeq" id="WP_344662320.1">
    <property type="nucleotide sequence ID" value="NZ_BAAAQM010000071.1"/>
</dbReference>
<dbReference type="InterPro" id="IPR002575">
    <property type="entry name" value="Aminoglycoside_PTrfase"/>
</dbReference>
<evidence type="ECO:0000313" key="3">
    <source>
        <dbReference type="Proteomes" id="UP001499854"/>
    </source>
</evidence>
<dbReference type="Gene3D" id="3.90.1200.10">
    <property type="match status" value="1"/>
</dbReference>
<organism evidence="2 3">
    <name type="scientific">Catenulispora subtropica</name>
    <dbReference type="NCBI Taxonomy" id="450798"/>
    <lineage>
        <taxon>Bacteria</taxon>
        <taxon>Bacillati</taxon>
        <taxon>Actinomycetota</taxon>
        <taxon>Actinomycetes</taxon>
        <taxon>Catenulisporales</taxon>
        <taxon>Catenulisporaceae</taxon>
        <taxon>Catenulispora</taxon>
    </lineage>
</organism>
<feature type="domain" description="Aminoglycoside phosphotransferase" evidence="1">
    <location>
        <begin position="59"/>
        <end position="244"/>
    </location>
</feature>
<dbReference type="Pfam" id="PF01636">
    <property type="entry name" value="APH"/>
    <property type="match status" value="1"/>
</dbReference>
<name>A0ABN2T832_9ACTN</name>
<reference evidence="2 3" key="1">
    <citation type="journal article" date="2019" name="Int. J. Syst. Evol. Microbiol.">
        <title>The Global Catalogue of Microorganisms (GCM) 10K type strain sequencing project: providing services to taxonomists for standard genome sequencing and annotation.</title>
        <authorList>
            <consortium name="The Broad Institute Genomics Platform"/>
            <consortium name="The Broad Institute Genome Sequencing Center for Infectious Disease"/>
            <person name="Wu L."/>
            <person name="Ma J."/>
        </authorList>
    </citation>
    <scope>NUCLEOTIDE SEQUENCE [LARGE SCALE GENOMIC DNA]</scope>
    <source>
        <strain evidence="2 3">JCM 16013</strain>
    </source>
</reference>
<comment type="caution">
    <text evidence="2">The sequence shown here is derived from an EMBL/GenBank/DDBJ whole genome shotgun (WGS) entry which is preliminary data.</text>
</comment>
<dbReference type="Proteomes" id="UP001499854">
    <property type="component" value="Unassembled WGS sequence"/>
</dbReference>
<evidence type="ECO:0000313" key="2">
    <source>
        <dbReference type="EMBL" id="GAA2001273.1"/>
    </source>
</evidence>
<dbReference type="SUPFAM" id="SSF56112">
    <property type="entry name" value="Protein kinase-like (PK-like)"/>
    <property type="match status" value="1"/>
</dbReference>
<evidence type="ECO:0000259" key="1">
    <source>
        <dbReference type="Pfam" id="PF01636"/>
    </source>
</evidence>
<gene>
    <name evidence="2" type="ORF">GCM10009838_78810</name>
</gene>
<keyword evidence="3" id="KW-1185">Reference proteome</keyword>
<dbReference type="InterPro" id="IPR011009">
    <property type="entry name" value="Kinase-like_dom_sf"/>
</dbReference>
<proteinExistence type="predicted"/>
<accession>A0ABN2T832</accession>
<protein>
    <submittedName>
        <fullName evidence="2">Aminoglycoside phosphotransferase family protein</fullName>
    </submittedName>
</protein>